<dbReference type="InterPro" id="IPR036388">
    <property type="entry name" value="WH-like_DNA-bd_sf"/>
</dbReference>
<reference evidence="2 3" key="1">
    <citation type="submission" date="2022-04" db="EMBL/GenBank/DDBJ databases">
        <title>Diverse halophilic archaea isolated from saline environments.</title>
        <authorList>
            <person name="Cui H.-L."/>
        </authorList>
    </citation>
    <scope>NUCLEOTIDE SEQUENCE [LARGE SCALE GENOMIC DNA]</scope>
    <source>
        <strain evidence="2 3">XZYJT49</strain>
    </source>
</reference>
<organism evidence="2 3">
    <name type="scientific">Halorussus limi</name>
    <dbReference type="NCBI Taxonomy" id="2938695"/>
    <lineage>
        <taxon>Archaea</taxon>
        <taxon>Methanobacteriati</taxon>
        <taxon>Methanobacteriota</taxon>
        <taxon>Stenosarchaea group</taxon>
        <taxon>Halobacteria</taxon>
        <taxon>Halobacteriales</taxon>
        <taxon>Haladaptataceae</taxon>
        <taxon>Halorussus</taxon>
    </lineage>
</organism>
<dbReference type="KEGG" id="halx:M0R89_07035"/>
<accession>A0A8U0HY21</accession>
<evidence type="ECO:0000256" key="1">
    <source>
        <dbReference type="SAM" id="MobiDB-lite"/>
    </source>
</evidence>
<sequence>MADSTTTAGGADAVDADARDATETRRQLLHVATEDVAHQLLIDVAGHPEGAPSEKELNWTNPDVSRRTVGRRLDDLVDVGVLEKLTYEPGEQPEDADSNVRTFYRFTDRARDLFDEVGMFDPGVWRPVYARVEKPDDVRAAQAVPRP</sequence>
<dbReference type="Gene3D" id="1.10.10.10">
    <property type="entry name" value="Winged helix-like DNA-binding domain superfamily/Winged helix DNA-binding domain"/>
    <property type="match status" value="1"/>
</dbReference>
<protein>
    <submittedName>
        <fullName evidence="2">ArsR family transcriptional regulator</fullName>
    </submittedName>
</protein>
<evidence type="ECO:0000313" key="2">
    <source>
        <dbReference type="EMBL" id="UPV75807.1"/>
    </source>
</evidence>
<dbReference type="GeneID" id="72184940"/>
<feature type="region of interest" description="Disordered" evidence="1">
    <location>
        <begin position="1"/>
        <end position="20"/>
    </location>
</feature>
<gene>
    <name evidence="2" type="ORF">M0R89_07035</name>
</gene>
<dbReference type="Proteomes" id="UP000830729">
    <property type="component" value="Chromosome"/>
</dbReference>
<dbReference type="RefSeq" id="WP_248651844.1">
    <property type="nucleotide sequence ID" value="NZ_CP096659.1"/>
</dbReference>
<keyword evidence="3" id="KW-1185">Reference proteome</keyword>
<feature type="compositionally biased region" description="Low complexity" evidence="1">
    <location>
        <begin position="1"/>
        <end position="13"/>
    </location>
</feature>
<name>A0A8U0HY21_9EURY</name>
<dbReference type="AlphaFoldDB" id="A0A8U0HY21"/>
<proteinExistence type="predicted"/>
<dbReference type="EMBL" id="CP096659">
    <property type="protein sequence ID" value="UPV75807.1"/>
    <property type="molecule type" value="Genomic_DNA"/>
</dbReference>
<evidence type="ECO:0000313" key="3">
    <source>
        <dbReference type="Proteomes" id="UP000830729"/>
    </source>
</evidence>